<accession>A0ABZ0SGA5</accession>
<organism evidence="1 2">
    <name type="scientific">Thiorhodovibrio winogradskyi</name>
    <dbReference type="NCBI Taxonomy" id="77007"/>
    <lineage>
        <taxon>Bacteria</taxon>
        <taxon>Pseudomonadati</taxon>
        <taxon>Pseudomonadota</taxon>
        <taxon>Gammaproteobacteria</taxon>
        <taxon>Chromatiales</taxon>
        <taxon>Chromatiaceae</taxon>
        <taxon>Thiorhodovibrio</taxon>
    </lineage>
</organism>
<protein>
    <submittedName>
        <fullName evidence="1">Uncharacterized protein</fullName>
    </submittedName>
</protein>
<gene>
    <name evidence="1" type="ORF">Thiowin_04195</name>
</gene>
<evidence type="ECO:0000313" key="2">
    <source>
        <dbReference type="Proteomes" id="UP001432180"/>
    </source>
</evidence>
<reference evidence="1 2" key="1">
    <citation type="journal article" date="2023" name="Microorganisms">
        <title>Thiorhodovibrio frisius and Trv. litoralis spp. nov., Two Novel Members from a Clade of Fastidious Purple Sulfur Bacteria That Exhibit Unique Red-Shifted Light-Harvesting Capabilities.</title>
        <authorList>
            <person name="Methner A."/>
            <person name="Kuzyk S.B."/>
            <person name="Petersen J."/>
            <person name="Bauer S."/>
            <person name="Brinkmann H."/>
            <person name="Sichau K."/>
            <person name="Wanner G."/>
            <person name="Wolf J."/>
            <person name="Neumann-Schaal M."/>
            <person name="Henke P."/>
            <person name="Tank M."/>
            <person name="Sproer C."/>
            <person name="Bunk B."/>
            <person name="Overmann J."/>
        </authorList>
    </citation>
    <scope>NUCLEOTIDE SEQUENCE [LARGE SCALE GENOMIC DNA]</scope>
    <source>
        <strain evidence="1 2">DSM 6702</strain>
    </source>
</reference>
<dbReference type="EMBL" id="CP121472">
    <property type="protein sequence ID" value="WPL19091.1"/>
    <property type="molecule type" value="Genomic_DNA"/>
</dbReference>
<proteinExistence type="predicted"/>
<keyword evidence="2" id="KW-1185">Reference proteome</keyword>
<evidence type="ECO:0000313" key="1">
    <source>
        <dbReference type="EMBL" id="WPL19091.1"/>
    </source>
</evidence>
<name>A0ABZ0SGA5_9GAMM</name>
<dbReference type="Proteomes" id="UP001432180">
    <property type="component" value="Chromosome"/>
</dbReference>
<sequence>MERENRLVTYFRPMVGCVRGEVTIANGQVMSILPDSWPVVH</sequence>